<protein>
    <submittedName>
        <fullName evidence="1">Uncharacterized protein</fullName>
    </submittedName>
</protein>
<evidence type="ECO:0000313" key="2">
    <source>
        <dbReference type="Proteomes" id="UP001497525"/>
    </source>
</evidence>
<gene>
    <name evidence="1" type="ORF">CDAUBV1_LOCUS11956</name>
</gene>
<name>A0AAV2TN58_CALDB</name>
<sequence length="175" mass="19473">MGLTWESDSDGHVPDNAISVGDGVYVARMRQSGDLIPGKVVPDNDKAYCCYGGREYEHTRYEVLCNEGSRRYDWVADSDGHVPDDAVEAGRSSQGDKIYIARSRINGEPVVGKVSSKCCCANGFIYVALVIFCFRPLTHLLSFWVQIQDGLDCAYFPYGGEEHVKTNYEVLVTRD</sequence>
<reference evidence="1" key="1">
    <citation type="submission" date="2024-06" db="EMBL/GenBank/DDBJ databases">
        <authorList>
            <person name="Liu X."/>
            <person name="Lenzi L."/>
            <person name="Haldenby T S."/>
            <person name="Uol C."/>
        </authorList>
    </citation>
    <scope>NUCLEOTIDE SEQUENCE</scope>
</reference>
<dbReference type="InterPro" id="IPR006616">
    <property type="entry name" value="DM9_repeat"/>
</dbReference>
<dbReference type="PANTHER" id="PTHR31649:SF1">
    <property type="entry name" value="FARNESOIC ACID O-METHYL TRANSFERASE DOMAIN-CONTAINING PROTEIN"/>
    <property type="match status" value="1"/>
</dbReference>
<dbReference type="Pfam" id="PF11901">
    <property type="entry name" value="DM9"/>
    <property type="match status" value="1"/>
</dbReference>
<dbReference type="PANTHER" id="PTHR31649">
    <property type="entry name" value="AGAP009604-PA"/>
    <property type="match status" value="1"/>
</dbReference>
<dbReference type="Proteomes" id="UP001497525">
    <property type="component" value="Unassembled WGS sequence"/>
</dbReference>
<proteinExistence type="predicted"/>
<dbReference type="EMBL" id="CAXLJL010000423">
    <property type="protein sequence ID" value="CAL5137684.1"/>
    <property type="molecule type" value="Genomic_DNA"/>
</dbReference>
<organism evidence="1 2">
    <name type="scientific">Calicophoron daubneyi</name>
    <name type="common">Rumen fluke</name>
    <name type="synonym">Paramphistomum daubneyi</name>
    <dbReference type="NCBI Taxonomy" id="300641"/>
    <lineage>
        <taxon>Eukaryota</taxon>
        <taxon>Metazoa</taxon>
        <taxon>Spiralia</taxon>
        <taxon>Lophotrochozoa</taxon>
        <taxon>Platyhelminthes</taxon>
        <taxon>Trematoda</taxon>
        <taxon>Digenea</taxon>
        <taxon>Plagiorchiida</taxon>
        <taxon>Pronocephalata</taxon>
        <taxon>Paramphistomoidea</taxon>
        <taxon>Paramphistomidae</taxon>
        <taxon>Calicophoron</taxon>
    </lineage>
</organism>
<evidence type="ECO:0000313" key="1">
    <source>
        <dbReference type="EMBL" id="CAL5137684.1"/>
    </source>
</evidence>
<dbReference type="SMART" id="SM00696">
    <property type="entry name" value="DM9"/>
    <property type="match status" value="2"/>
</dbReference>
<accession>A0AAV2TN58</accession>
<comment type="caution">
    <text evidence="1">The sequence shown here is derived from an EMBL/GenBank/DDBJ whole genome shotgun (WGS) entry which is preliminary data.</text>
</comment>
<dbReference type="AlphaFoldDB" id="A0AAV2TN58"/>